<keyword evidence="7" id="KW-1185">Reference proteome</keyword>
<evidence type="ECO:0000259" key="5">
    <source>
        <dbReference type="PROSITE" id="PS52004"/>
    </source>
</evidence>
<dbReference type="AlphaFoldDB" id="A0A9X3J4L5"/>
<dbReference type="SUPFAM" id="SSF47336">
    <property type="entry name" value="ACP-like"/>
    <property type="match status" value="1"/>
</dbReference>
<dbReference type="InterPro" id="IPR016039">
    <property type="entry name" value="Thiolase-like"/>
</dbReference>
<sequence>MRSADEVRRWLTGAIAELLGAPSRRIDARASFRSHGLDSAAAAVLVARLSAWLGSSVPLTALWEHPSVVELAAHLAGEARPEAQATRVAASDEPVAIVGLACRFPGGASSPAALWRLLTEEVDAIAPIPPHRLDLEALARLEAATGESTAREGGFFAEVDGFDPLFFGMSPREAAVCDPQQRVVLELAWEALEDAGVVPSSRVGSPTGCSSGRCGMTSRCCWRARG</sequence>
<dbReference type="InterPro" id="IPR036736">
    <property type="entry name" value="ACP-like_sf"/>
</dbReference>
<evidence type="ECO:0000259" key="4">
    <source>
        <dbReference type="PROSITE" id="PS50075"/>
    </source>
</evidence>
<evidence type="ECO:0000256" key="3">
    <source>
        <dbReference type="ARBA" id="ARBA00022679"/>
    </source>
</evidence>
<evidence type="ECO:0000256" key="2">
    <source>
        <dbReference type="ARBA" id="ARBA00022553"/>
    </source>
</evidence>
<dbReference type="SMART" id="SM01294">
    <property type="entry name" value="PKS_PP_betabranch"/>
    <property type="match status" value="1"/>
</dbReference>
<dbReference type="PROSITE" id="PS50075">
    <property type="entry name" value="CARRIER"/>
    <property type="match status" value="1"/>
</dbReference>
<dbReference type="SMART" id="SM00823">
    <property type="entry name" value="PKS_PP"/>
    <property type="match status" value="1"/>
</dbReference>
<evidence type="ECO:0000313" key="7">
    <source>
        <dbReference type="Proteomes" id="UP001150924"/>
    </source>
</evidence>
<feature type="domain" description="Carrier" evidence="4">
    <location>
        <begin position="2"/>
        <end position="79"/>
    </location>
</feature>
<dbReference type="InterPro" id="IPR014030">
    <property type="entry name" value="Ketoacyl_synth_N"/>
</dbReference>
<dbReference type="GO" id="GO:0031177">
    <property type="term" value="F:phosphopantetheine binding"/>
    <property type="evidence" value="ECO:0007669"/>
    <property type="project" value="InterPro"/>
</dbReference>
<gene>
    <name evidence="6" type="ORF">OV079_52420</name>
</gene>
<keyword evidence="3" id="KW-0808">Transferase</keyword>
<dbReference type="Pfam" id="PF00550">
    <property type="entry name" value="PP-binding"/>
    <property type="match status" value="1"/>
</dbReference>
<comment type="caution">
    <text evidence="6">The sequence shown here is derived from an EMBL/GenBank/DDBJ whole genome shotgun (WGS) entry which is preliminary data.</text>
</comment>
<accession>A0A9X3J4L5</accession>
<dbReference type="Proteomes" id="UP001150924">
    <property type="component" value="Unassembled WGS sequence"/>
</dbReference>
<dbReference type="Gene3D" id="3.40.47.10">
    <property type="match status" value="1"/>
</dbReference>
<dbReference type="InterPro" id="IPR020841">
    <property type="entry name" value="PKS_Beta-ketoAc_synthase_dom"/>
</dbReference>
<dbReference type="PANTHER" id="PTHR43775:SF37">
    <property type="entry name" value="SI:DKEY-61P9.11"/>
    <property type="match status" value="1"/>
</dbReference>
<evidence type="ECO:0000256" key="1">
    <source>
        <dbReference type="ARBA" id="ARBA00022450"/>
    </source>
</evidence>
<dbReference type="EMBL" id="JAPNKE010000002">
    <property type="protein sequence ID" value="MCY1013994.1"/>
    <property type="molecule type" value="Genomic_DNA"/>
</dbReference>
<dbReference type="GO" id="GO:0006633">
    <property type="term" value="P:fatty acid biosynthetic process"/>
    <property type="evidence" value="ECO:0007669"/>
    <property type="project" value="TreeGrafter"/>
</dbReference>
<dbReference type="InterPro" id="IPR050091">
    <property type="entry name" value="PKS_NRPS_Biosynth_Enz"/>
</dbReference>
<reference evidence="6" key="1">
    <citation type="submission" date="2022-11" db="EMBL/GenBank/DDBJ databases">
        <title>Minimal conservation of predation-associated metabolite biosynthetic gene clusters underscores biosynthetic potential of Myxococcota including descriptions for ten novel species: Archangium lansinium sp. nov., Myxococcus landrumus sp. nov., Nannocystis bai.</title>
        <authorList>
            <person name="Ahearne A."/>
            <person name="Stevens C."/>
            <person name="Phillips K."/>
        </authorList>
    </citation>
    <scope>NUCLEOTIDE SEQUENCE</scope>
    <source>
        <strain evidence="6">Na p29</strain>
    </source>
</reference>
<dbReference type="InterPro" id="IPR009081">
    <property type="entry name" value="PP-bd_ACP"/>
</dbReference>
<dbReference type="Pfam" id="PF00109">
    <property type="entry name" value="ketoacyl-synt"/>
    <property type="match status" value="1"/>
</dbReference>
<name>A0A9X3J4L5_9BACT</name>
<proteinExistence type="predicted"/>
<dbReference type="Gene3D" id="1.10.1200.10">
    <property type="entry name" value="ACP-like"/>
    <property type="match status" value="1"/>
</dbReference>
<protein>
    <submittedName>
        <fullName evidence="6">Beta-ketoacyl synthase N-terminal-like domain-containing protein</fullName>
    </submittedName>
</protein>
<dbReference type="PROSITE" id="PS52004">
    <property type="entry name" value="KS3_2"/>
    <property type="match status" value="1"/>
</dbReference>
<keyword evidence="1" id="KW-0596">Phosphopantetheine</keyword>
<dbReference type="GO" id="GO:0005737">
    <property type="term" value="C:cytoplasm"/>
    <property type="evidence" value="ECO:0007669"/>
    <property type="project" value="TreeGrafter"/>
</dbReference>
<feature type="domain" description="Ketosynthase family 3 (KS3)" evidence="5">
    <location>
        <begin position="92"/>
        <end position="226"/>
    </location>
</feature>
<dbReference type="SMART" id="SM00825">
    <property type="entry name" value="PKS_KS"/>
    <property type="match status" value="1"/>
</dbReference>
<dbReference type="GO" id="GO:0005886">
    <property type="term" value="C:plasma membrane"/>
    <property type="evidence" value="ECO:0007669"/>
    <property type="project" value="TreeGrafter"/>
</dbReference>
<dbReference type="GO" id="GO:0004312">
    <property type="term" value="F:fatty acid synthase activity"/>
    <property type="evidence" value="ECO:0007669"/>
    <property type="project" value="TreeGrafter"/>
</dbReference>
<dbReference type="GO" id="GO:0071770">
    <property type="term" value="P:DIM/DIP cell wall layer assembly"/>
    <property type="evidence" value="ECO:0007669"/>
    <property type="project" value="TreeGrafter"/>
</dbReference>
<dbReference type="PANTHER" id="PTHR43775">
    <property type="entry name" value="FATTY ACID SYNTHASE"/>
    <property type="match status" value="1"/>
</dbReference>
<dbReference type="SUPFAM" id="SSF53901">
    <property type="entry name" value="Thiolase-like"/>
    <property type="match status" value="1"/>
</dbReference>
<dbReference type="InterPro" id="IPR020806">
    <property type="entry name" value="PKS_PP-bd"/>
</dbReference>
<dbReference type="RefSeq" id="WP_267778192.1">
    <property type="nucleotide sequence ID" value="NZ_JAPNKE010000002.1"/>
</dbReference>
<evidence type="ECO:0000313" key="6">
    <source>
        <dbReference type="EMBL" id="MCY1013994.1"/>
    </source>
</evidence>
<keyword evidence="2" id="KW-0597">Phosphoprotein</keyword>
<organism evidence="6 7">
    <name type="scientific">Nannocystis pusilla</name>
    <dbReference type="NCBI Taxonomy" id="889268"/>
    <lineage>
        <taxon>Bacteria</taxon>
        <taxon>Pseudomonadati</taxon>
        <taxon>Myxococcota</taxon>
        <taxon>Polyangia</taxon>
        <taxon>Nannocystales</taxon>
        <taxon>Nannocystaceae</taxon>
        <taxon>Nannocystis</taxon>
    </lineage>
</organism>